<dbReference type="PANTHER" id="PTHR47969:SF15">
    <property type="entry name" value="CHROMOSOME-ASSOCIATED KINESIN KIF4A-RELATED"/>
    <property type="match status" value="1"/>
</dbReference>
<evidence type="ECO:0000259" key="14">
    <source>
        <dbReference type="PROSITE" id="PS50067"/>
    </source>
</evidence>
<dbReference type="InterPro" id="IPR036961">
    <property type="entry name" value="Kinesin_motor_dom_sf"/>
</dbReference>
<dbReference type="InterPro" id="IPR027417">
    <property type="entry name" value="P-loop_NTPase"/>
</dbReference>
<feature type="region of interest" description="Disordered" evidence="13">
    <location>
        <begin position="173"/>
        <end position="192"/>
    </location>
</feature>
<evidence type="ECO:0000256" key="12">
    <source>
        <dbReference type="SAM" id="Coils"/>
    </source>
</evidence>
<keyword evidence="7 12" id="KW-0175">Coiled coil</keyword>
<evidence type="ECO:0000256" key="10">
    <source>
        <dbReference type="ARBA" id="ARBA00061175"/>
    </source>
</evidence>
<feature type="coiled-coil region" evidence="12">
    <location>
        <begin position="513"/>
        <end position="652"/>
    </location>
</feature>
<dbReference type="GO" id="GO:0007018">
    <property type="term" value="P:microtubule-based movement"/>
    <property type="evidence" value="ECO:0007669"/>
    <property type="project" value="InterPro"/>
</dbReference>
<evidence type="ECO:0000256" key="13">
    <source>
        <dbReference type="SAM" id="MobiDB-lite"/>
    </source>
</evidence>
<dbReference type="PROSITE" id="PS00411">
    <property type="entry name" value="KINESIN_MOTOR_1"/>
    <property type="match status" value="1"/>
</dbReference>
<evidence type="ECO:0000256" key="2">
    <source>
        <dbReference type="ARBA" id="ARBA00011738"/>
    </source>
</evidence>
<dbReference type="GO" id="GO:0005875">
    <property type="term" value="C:microtubule associated complex"/>
    <property type="evidence" value="ECO:0007669"/>
    <property type="project" value="TreeGrafter"/>
</dbReference>
<evidence type="ECO:0000256" key="7">
    <source>
        <dbReference type="ARBA" id="ARBA00023054"/>
    </source>
</evidence>
<evidence type="ECO:0000256" key="8">
    <source>
        <dbReference type="ARBA" id="ARBA00023175"/>
    </source>
</evidence>
<name>A0A8T2ZFN8_POPDE</name>
<dbReference type="CDD" id="cd01372">
    <property type="entry name" value="KISc_KIF4"/>
    <property type="match status" value="1"/>
</dbReference>
<dbReference type="SUPFAM" id="SSF52540">
    <property type="entry name" value="P-loop containing nucleoside triphosphate hydrolases"/>
    <property type="match status" value="1"/>
</dbReference>
<protein>
    <recommendedName>
        <fullName evidence="14">Kinesin motor domain-containing protein</fullName>
    </recommendedName>
</protein>
<keyword evidence="16" id="KW-1185">Reference proteome</keyword>
<dbReference type="GO" id="GO:0071555">
    <property type="term" value="P:cell wall organization"/>
    <property type="evidence" value="ECO:0007669"/>
    <property type="project" value="UniProtKB-KW"/>
</dbReference>
<dbReference type="GO" id="GO:0007052">
    <property type="term" value="P:mitotic spindle organization"/>
    <property type="evidence" value="ECO:0007669"/>
    <property type="project" value="TreeGrafter"/>
</dbReference>
<gene>
    <name evidence="15" type="ORF">H0E87_004682</name>
</gene>
<dbReference type="InterPro" id="IPR019821">
    <property type="entry name" value="Kinesin_motor_CS"/>
</dbReference>
<dbReference type="PROSITE" id="PS50067">
    <property type="entry name" value="KINESIN_MOTOR_2"/>
    <property type="match status" value="1"/>
</dbReference>
<dbReference type="Gene3D" id="3.40.850.10">
    <property type="entry name" value="Kinesin motor domain"/>
    <property type="match status" value="1"/>
</dbReference>
<dbReference type="Proteomes" id="UP000807159">
    <property type="component" value="Chromosome 2"/>
</dbReference>
<dbReference type="GO" id="GO:0051231">
    <property type="term" value="P:spindle elongation"/>
    <property type="evidence" value="ECO:0007669"/>
    <property type="project" value="TreeGrafter"/>
</dbReference>
<dbReference type="GO" id="GO:0005524">
    <property type="term" value="F:ATP binding"/>
    <property type="evidence" value="ECO:0007669"/>
    <property type="project" value="UniProtKB-UniRule"/>
</dbReference>
<evidence type="ECO:0000256" key="4">
    <source>
        <dbReference type="ARBA" id="ARBA00022701"/>
    </source>
</evidence>
<keyword evidence="4" id="KW-0493">Microtubule</keyword>
<feature type="coiled-coil region" evidence="12">
    <location>
        <begin position="423"/>
        <end position="457"/>
    </location>
</feature>
<keyword evidence="6 11" id="KW-0067">ATP-binding</keyword>
<comment type="subunit">
    <text evidence="2">Homodimer.</text>
</comment>
<sequence>MEAPPSPSPSPSPSSSPASNGGENCCVKVALHIRPLIADERAQGCKDCVTVVSGKPQVQIGTHAFTFDHVYGSSSTPSSAMFEECIGPLVDGLFQGYNATVLAYGQTGSGKTYTMGTGFKDGCQMGIIPQVMNVLFSKIETLKHQIEFQLHVSFIEILKEEVRDLLDPTTLNKSDTANGHGGKVNLPGKPPIQIRETSNGVITLAGSTEVSVSSFKEMATCLEQGSLSRATGSTNMNNQSSRSHAIFTITLEQMRKLNPVFPGDSNPNDSMNEEYLCAKLHLVDLAGSERAKRTGSDGMRFKEGVHINKGLLALGNVISALGDDKRRKEGVHVPYRDSKLTRLLQDSLGGNSRTVMIACISPADINAEETLNTLKYANRARNIQNKPVVNRDPMSSEMLKMRQQLEYLQAELFARGGCSSDEVQVLKERIAWLEAANEDLCRELHDYRSRCTAVEQRETDAQDGSICSVKTDGLKRSLHSIESPDYQMGETISGDSRDIDEEVAKEWEHTLLQNTMDKELHELNRRLEEKESEMKLFGGVDTAALKQHFGKKIMELEDEKRAVQQERDRLLAEIENLSAGSDGQKLQDIHAQKLKTLEAQILDLKKKEENQVQLLKQKQKSDEAAKRLQDEIQSMKAQKVQLQHRIKQEAEQFRQWKASREKELLQLRKEGRRNEYERHKLQAINQRQKMVLQRKTEEAAMATKRLKELLEARKSSARDNGAISNGNGANGQSNEKSLQRWLDHELEVMVNVHEVRFEYEKQSQVRAALAEELVVLKQVDEFASKGLSPPRGKNGFARASSMSPNARMARISSLENMLSITSNSLVAMASQLSEAEERERAFTNRGRWNQLRSMGDAKNLLQYMFNSLGDARCQLWEKEMEMKEMKEQFKELVGLLQQSEAQRKEFEKELKLREHALAVALATAASAGQEQRNSHNSLKHSNDDMSGPLSPVSVPAQKQLKYTPGIANGSVRETAAFIDQTRKMVPLGQLSMRKLAVVGQGGKLWRWKRSHHQWLLQFKWKWQKPWRLSELIRHSDETVMRAKPRLQVLPRKV</sequence>
<evidence type="ECO:0000256" key="3">
    <source>
        <dbReference type="ARBA" id="ARBA00022490"/>
    </source>
</evidence>
<dbReference type="InterPro" id="IPR027640">
    <property type="entry name" value="Kinesin-like_fam"/>
</dbReference>
<dbReference type="PRINTS" id="PR00380">
    <property type="entry name" value="KINESINHEAVY"/>
</dbReference>
<feature type="compositionally biased region" description="Low complexity" evidence="13">
    <location>
        <begin position="720"/>
        <end position="734"/>
    </location>
</feature>
<dbReference type="GO" id="GO:0008017">
    <property type="term" value="F:microtubule binding"/>
    <property type="evidence" value="ECO:0007669"/>
    <property type="project" value="InterPro"/>
</dbReference>
<feature type="region of interest" description="Disordered" evidence="13">
    <location>
        <begin position="1"/>
        <end position="20"/>
    </location>
</feature>
<comment type="similarity">
    <text evidence="10">Belongs to the TRAFAC class myosin-kinesin ATPase superfamily. Kinesin family. KIN-4 subfamily.</text>
</comment>
<feature type="binding site" evidence="11">
    <location>
        <begin position="105"/>
        <end position="112"/>
    </location>
    <ligand>
        <name>ATP</name>
        <dbReference type="ChEBI" id="CHEBI:30616"/>
    </ligand>
</feature>
<accession>A0A8T2ZFN8</accession>
<feature type="coiled-coil region" evidence="12">
    <location>
        <begin position="868"/>
        <end position="916"/>
    </location>
</feature>
<dbReference type="PANTHER" id="PTHR47969">
    <property type="entry name" value="CHROMOSOME-ASSOCIATED KINESIN KIF4A-RELATED"/>
    <property type="match status" value="1"/>
</dbReference>
<keyword evidence="9" id="KW-0961">Cell wall biogenesis/degradation</keyword>
<evidence type="ECO:0000256" key="11">
    <source>
        <dbReference type="PROSITE-ProRule" id="PRU00283"/>
    </source>
</evidence>
<evidence type="ECO:0000256" key="9">
    <source>
        <dbReference type="ARBA" id="ARBA00023316"/>
    </source>
</evidence>
<dbReference type="AlphaFoldDB" id="A0A8T2ZFN8"/>
<evidence type="ECO:0000256" key="5">
    <source>
        <dbReference type="ARBA" id="ARBA00022741"/>
    </source>
</evidence>
<evidence type="ECO:0000256" key="6">
    <source>
        <dbReference type="ARBA" id="ARBA00022840"/>
    </source>
</evidence>
<keyword evidence="8 11" id="KW-0505">Motor protein</keyword>
<feature type="compositionally biased region" description="Pro residues" evidence="13">
    <location>
        <begin position="1"/>
        <end position="14"/>
    </location>
</feature>
<keyword evidence="5 11" id="KW-0547">Nucleotide-binding</keyword>
<organism evidence="15 16">
    <name type="scientific">Populus deltoides</name>
    <name type="common">Eastern poplar</name>
    <name type="synonym">Eastern cottonwood</name>
    <dbReference type="NCBI Taxonomy" id="3696"/>
    <lineage>
        <taxon>Eukaryota</taxon>
        <taxon>Viridiplantae</taxon>
        <taxon>Streptophyta</taxon>
        <taxon>Embryophyta</taxon>
        <taxon>Tracheophyta</taxon>
        <taxon>Spermatophyta</taxon>
        <taxon>Magnoliopsida</taxon>
        <taxon>eudicotyledons</taxon>
        <taxon>Gunneridae</taxon>
        <taxon>Pentapetalae</taxon>
        <taxon>rosids</taxon>
        <taxon>fabids</taxon>
        <taxon>Malpighiales</taxon>
        <taxon>Salicaceae</taxon>
        <taxon>Saliceae</taxon>
        <taxon>Populus</taxon>
    </lineage>
</organism>
<proteinExistence type="inferred from homology"/>
<dbReference type="Pfam" id="PF25764">
    <property type="entry name" value="KIF21A_4th"/>
    <property type="match status" value="1"/>
</dbReference>
<dbReference type="FunFam" id="3.40.850.10:FF:000032">
    <property type="entry name" value="kinesin-like protein KIN-4A isoform X1"/>
    <property type="match status" value="1"/>
</dbReference>
<dbReference type="InterPro" id="IPR001752">
    <property type="entry name" value="Kinesin_motor_dom"/>
</dbReference>
<evidence type="ECO:0000256" key="1">
    <source>
        <dbReference type="ARBA" id="ARBA00004496"/>
    </source>
</evidence>
<evidence type="ECO:0000313" key="15">
    <source>
        <dbReference type="EMBL" id="KAH8516424.1"/>
    </source>
</evidence>
<reference evidence="15" key="1">
    <citation type="journal article" date="2021" name="J. Hered.">
        <title>Genome Assembly of Salicaceae Populus deltoides (Eastern Cottonwood) I-69 Based on Nanopore Sequencing and Hi-C Technologies.</title>
        <authorList>
            <person name="Bai S."/>
            <person name="Wu H."/>
            <person name="Zhang J."/>
            <person name="Pan Z."/>
            <person name="Zhao W."/>
            <person name="Li Z."/>
            <person name="Tong C."/>
        </authorList>
    </citation>
    <scope>NUCLEOTIDE SEQUENCE</scope>
    <source>
        <tissue evidence="15">Leaf</tissue>
    </source>
</reference>
<evidence type="ECO:0000313" key="16">
    <source>
        <dbReference type="Proteomes" id="UP000807159"/>
    </source>
</evidence>
<feature type="region of interest" description="Disordered" evidence="13">
    <location>
        <begin position="713"/>
        <end position="734"/>
    </location>
</feature>
<keyword evidence="3" id="KW-0963">Cytoplasm</keyword>
<comment type="caution">
    <text evidence="15">The sequence shown here is derived from an EMBL/GenBank/DDBJ whole genome shotgun (WGS) entry which is preliminary data.</text>
</comment>
<comment type="subcellular location">
    <subcellularLocation>
        <location evidence="1">Cytoplasm</location>
    </subcellularLocation>
</comment>
<dbReference type="EMBL" id="JACEGQ020000002">
    <property type="protein sequence ID" value="KAH8516424.1"/>
    <property type="molecule type" value="Genomic_DNA"/>
</dbReference>
<feature type="domain" description="Kinesin motor" evidence="14">
    <location>
        <begin position="26"/>
        <end position="383"/>
    </location>
</feature>
<dbReference type="GO" id="GO:0055028">
    <property type="term" value="C:cortical microtubule"/>
    <property type="evidence" value="ECO:0007669"/>
    <property type="project" value="UniProtKB-ARBA"/>
</dbReference>
<dbReference type="SMART" id="SM00129">
    <property type="entry name" value="KISc"/>
    <property type="match status" value="1"/>
</dbReference>
<dbReference type="Pfam" id="PF00225">
    <property type="entry name" value="Kinesin"/>
    <property type="match status" value="1"/>
</dbReference>
<feature type="region of interest" description="Disordered" evidence="13">
    <location>
        <begin position="925"/>
        <end position="949"/>
    </location>
</feature>
<dbReference type="GO" id="GO:0003777">
    <property type="term" value="F:microtubule motor activity"/>
    <property type="evidence" value="ECO:0007669"/>
    <property type="project" value="InterPro"/>
</dbReference>